<dbReference type="OrthoDB" id="5761230at2"/>
<evidence type="ECO:0000256" key="4">
    <source>
        <dbReference type="ARBA" id="ARBA00022989"/>
    </source>
</evidence>
<evidence type="ECO:0000313" key="8">
    <source>
        <dbReference type="Proteomes" id="UP000048908"/>
    </source>
</evidence>
<evidence type="ECO:0000256" key="1">
    <source>
        <dbReference type="ARBA" id="ARBA00004141"/>
    </source>
</evidence>
<evidence type="ECO:0000256" key="5">
    <source>
        <dbReference type="ARBA" id="ARBA00023136"/>
    </source>
</evidence>
<sequence length="354" mass="37536">MMRPVPDRATHGPLGVALIVLVAAVLLVLAWMLSYVLLVAFMGVLIAVLLRHSACAIARHTPLSARMSVGLIVVAAVAVGTAFVMTFGPRITSEMEQIGQILPEAARTVADALQDRSWGKYLLNNIPGGDAGPDLNLFGAIGGTLSTVISVATNVLVLIAVAIFLALDPQLYRRGVLHLMPLSQRDRAEEILDALGYNLWLWLQGQLLDMAVVAVLTGAGLWLIGVPLSITLGLIAGITNFIPYVGPFISGIPAVLIAFANEPSDALWAAGVFLLVQQFEGNILMPVIQKRVASLPPALSVLAIVAFGVLFGFIGLLVATPLLLVVIILIKMIYVEDILGDHSVAPPESAEDDR</sequence>
<feature type="transmembrane region" description="Helical" evidence="6">
    <location>
        <begin position="267"/>
        <end position="288"/>
    </location>
</feature>
<evidence type="ECO:0000256" key="6">
    <source>
        <dbReference type="SAM" id="Phobius"/>
    </source>
</evidence>
<name>A0A0M6XQU2_9RHOB</name>
<keyword evidence="8" id="KW-1185">Reference proteome</keyword>
<reference evidence="7 8" key="1">
    <citation type="submission" date="2015-07" db="EMBL/GenBank/DDBJ databases">
        <authorList>
            <person name="Noorani M."/>
        </authorList>
    </citation>
    <scope>NUCLEOTIDE SEQUENCE [LARGE SCALE GENOMIC DNA]</scope>
    <source>
        <strain evidence="7 8">CECT 5088</strain>
    </source>
</reference>
<feature type="transmembrane region" description="Helical" evidence="6">
    <location>
        <begin position="300"/>
        <end position="330"/>
    </location>
</feature>
<dbReference type="Proteomes" id="UP000048908">
    <property type="component" value="Unassembled WGS sequence"/>
</dbReference>
<comment type="similarity">
    <text evidence="2">Belongs to the autoinducer-2 exporter (AI-2E) (TC 2.A.86) family.</text>
</comment>
<keyword evidence="3 6" id="KW-0812">Transmembrane</keyword>
<feature type="transmembrane region" description="Helical" evidence="6">
    <location>
        <begin position="12"/>
        <end position="31"/>
    </location>
</feature>
<comment type="subcellular location">
    <subcellularLocation>
        <location evidence="1">Membrane</location>
        <topology evidence="1">Multi-pass membrane protein</topology>
    </subcellularLocation>
</comment>
<proteinExistence type="inferred from homology"/>
<dbReference type="PANTHER" id="PTHR21716:SF62">
    <property type="entry name" value="TRANSPORT PROTEIN YDBI-RELATED"/>
    <property type="match status" value="1"/>
</dbReference>
<dbReference type="EMBL" id="CXPG01000017">
    <property type="protein sequence ID" value="CTQ33062.1"/>
    <property type="molecule type" value="Genomic_DNA"/>
</dbReference>
<evidence type="ECO:0000256" key="2">
    <source>
        <dbReference type="ARBA" id="ARBA00009773"/>
    </source>
</evidence>
<evidence type="ECO:0000313" key="7">
    <source>
        <dbReference type="EMBL" id="CTQ33062.1"/>
    </source>
</evidence>
<keyword evidence="4 6" id="KW-1133">Transmembrane helix</keyword>
<organism evidence="7 8">
    <name type="scientific">Jannaschia rubra</name>
    <dbReference type="NCBI Taxonomy" id="282197"/>
    <lineage>
        <taxon>Bacteria</taxon>
        <taxon>Pseudomonadati</taxon>
        <taxon>Pseudomonadota</taxon>
        <taxon>Alphaproteobacteria</taxon>
        <taxon>Rhodobacterales</taxon>
        <taxon>Roseobacteraceae</taxon>
        <taxon>Jannaschia</taxon>
    </lineage>
</organism>
<protein>
    <submittedName>
        <fullName evidence="7">Sporulation integral membrane protein YtvI</fullName>
    </submittedName>
</protein>
<feature type="transmembrane region" description="Helical" evidence="6">
    <location>
        <begin position="137"/>
        <end position="167"/>
    </location>
</feature>
<gene>
    <name evidence="7" type="ORF">JAN5088_01838</name>
</gene>
<dbReference type="RefSeq" id="WP_082429917.1">
    <property type="nucleotide sequence ID" value="NZ_CXPG01000017.1"/>
</dbReference>
<dbReference type="Pfam" id="PF01594">
    <property type="entry name" value="AI-2E_transport"/>
    <property type="match status" value="1"/>
</dbReference>
<feature type="transmembrane region" description="Helical" evidence="6">
    <location>
        <begin position="211"/>
        <end position="235"/>
    </location>
</feature>
<dbReference type="GO" id="GO:0016020">
    <property type="term" value="C:membrane"/>
    <property type="evidence" value="ECO:0007669"/>
    <property type="project" value="UniProtKB-SubCell"/>
</dbReference>
<accession>A0A0M6XQU2</accession>
<dbReference type="STRING" id="282197.SAMN04488517_11363"/>
<feature type="transmembrane region" description="Helical" evidence="6">
    <location>
        <begin position="69"/>
        <end position="87"/>
    </location>
</feature>
<evidence type="ECO:0000256" key="3">
    <source>
        <dbReference type="ARBA" id="ARBA00022692"/>
    </source>
</evidence>
<dbReference type="InterPro" id="IPR002549">
    <property type="entry name" value="AI-2E-like"/>
</dbReference>
<dbReference type="PANTHER" id="PTHR21716">
    <property type="entry name" value="TRANSMEMBRANE PROTEIN"/>
    <property type="match status" value="1"/>
</dbReference>
<dbReference type="GO" id="GO:0055085">
    <property type="term" value="P:transmembrane transport"/>
    <property type="evidence" value="ECO:0007669"/>
    <property type="project" value="TreeGrafter"/>
</dbReference>
<dbReference type="AlphaFoldDB" id="A0A0M6XQU2"/>
<keyword evidence="5 6" id="KW-0472">Membrane</keyword>
<feature type="transmembrane region" description="Helical" evidence="6">
    <location>
        <begin position="241"/>
        <end position="260"/>
    </location>
</feature>